<dbReference type="RefSeq" id="WP_023106774.1">
    <property type="nucleotide sequence ID" value="NZ_CYTI01000016.1"/>
</dbReference>
<dbReference type="AlphaFoldDB" id="A0A9X3L3I0"/>
<dbReference type="EMBL" id="JAPZVI010000035">
    <property type="protein sequence ID" value="MCZ8405205.1"/>
    <property type="molecule type" value="Genomic_DNA"/>
</dbReference>
<protein>
    <submittedName>
        <fullName evidence="2">Uncharacterized protein</fullName>
    </submittedName>
</protein>
<accession>A0A9X3L3I0</accession>
<dbReference type="Proteomes" id="UP001141992">
    <property type="component" value="Unassembled WGS sequence"/>
</dbReference>
<comment type="caution">
    <text evidence="2">The sequence shown here is derived from an EMBL/GenBank/DDBJ whole genome shotgun (WGS) entry which is preliminary data.</text>
</comment>
<feature type="region of interest" description="Disordered" evidence="1">
    <location>
        <begin position="1"/>
        <end position="22"/>
    </location>
</feature>
<gene>
    <name evidence="2" type="ORF">O9570_27390</name>
</gene>
<organism evidence="2 3">
    <name type="scientific">Alcaligenes xylosoxydans xylosoxydans</name>
    <name type="common">Achromobacter xylosoxidans</name>
    <dbReference type="NCBI Taxonomy" id="85698"/>
    <lineage>
        <taxon>Bacteria</taxon>
        <taxon>Pseudomonadati</taxon>
        <taxon>Pseudomonadota</taxon>
        <taxon>Betaproteobacteria</taxon>
        <taxon>Burkholderiales</taxon>
        <taxon>Alcaligenaceae</taxon>
        <taxon>Achromobacter</taxon>
    </lineage>
</organism>
<name>A0A9X3L3I0_ALCXX</name>
<sequence>MSDVDEVGSGDKPMLCIPGAPYPAGESKPNIAAWNLSEQLTEKATGP</sequence>
<evidence type="ECO:0000256" key="1">
    <source>
        <dbReference type="SAM" id="MobiDB-lite"/>
    </source>
</evidence>
<reference evidence="2" key="1">
    <citation type="submission" date="2022-12" db="EMBL/GenBank/DDBJ databases">
        <authorList>
            <person name="Voronina O.L."/>
            <person name="Kunda M.S."/>
            <person name="Ryzhova N."/>
            <person name="Aksenova E.I."/>
        </authorList>
    </citation>
    <scope>NUCLEOTIDE SEQUENCE</scope>
    <source>
        <strain evidence="2">SCCH136:Ach223948</strain>
    </source>
</reference>
<proteinExistence type="predicted"/>
<evidence type="ECO:0000313" key="3">
    <source>
        <dbReference type="Proteomes" id="UP001141992"/>
    </source>
</evidence>
<evidence type="ECO:0000313" key="2">
    <source>
        <dbReference type="EMBL" id="MCZ8405205.1"/>
    </source>
</evidence>